<dbReference type="EMBL" id="JAUSXV010000001">
    <property type="protein sequence ID" value="MDQ0648736.1"/>
    <property type="molecule type" value="Genomic_DNA"/>
</dbReference>
<dbReference type="RefSeq" id="WP_307297708.1">
    <property type="nucleotide sequence ID" value="NZ_JAUSXV010000001.1"/>
</dbReference>
<evidence type="ECO:0000256" key="1">
    <source>
        <dbReference type="SAM" id="MobiDB-lite"/>
    </source>
</evidence>
<feature type="transmembrane region" description="Helical" evidence="2">
    <location>
        <begin position="12"/>
        <end position="30"/>
    </location>
</feature>
<feature type="region of interest" description="Disordered" evidence="1">
    <location>
        <begin position="170"/>
        <end position="189"/>
    </location>
</feature>
<name>A0AAW8F2P4_9MICO</name>
<protein>
    <submittedName>
        <fullName evidence="4">Uncharacterized protein (DUF58 family)</fullName>
    </submittedName>
</protein>
<keyword evidence="2" id="KW-1133">Transmembrane helix</keyword>
<evidence type="ECO:0000259" key="3">
    <source>
        <dbReference type="Pfam" id="PF01882"/>
    </source>
</evidence>
<reference evidence="4 5" key="1">
    <citation type="submission" date="2023-07" db="EMBL/GenBank/DDBJ databases">
        <title>Comparative genomics of wheat-associated soil bacteria to identify genetic determinants of phenazine resistance.</title>
        <authorList>
            <person name="Mouncey N."/>
        </authorList>
    </citation>
    <scope>NUCLEOTIDE SEQUENCE [LARGE SCALE GENOMIC DNA]</scope>
    <source>
        <strain evidence="4 5">W4I9-1</strain>
    </source>
</reference>
<comment type="caution">
    <text evidence="4">The sequence shown here is derived from an EMBL/GenBank/DDBJ whole genome shotgun (WGS) entry which is preliminary data.</text>
</comment>
<keyword evidence="2" id="KW-0472">Membrane</keyword>
<keyword evidence="2" id="KW-0812">Transmembrane</keyword>
<feature type="compositionally biased region" description="Basic and acidic residues" evidence="1">
    <location>
        <begin position="173"/>
        <end position="189"/>
    </location>
</feature>
<dbReference type="PANTHER" id="PTHR33608:SF14">
    <property type="entry name" value="POSSIBLE CONSERVED SECRETED PROTEIN"/>
    <property type="match status" value="1"/>
</dbReference>
<organism evidence="4 5">
    <name type="scientific">Microbacterium natoriense</name>
    <dbReference type="NCBI Taxonomy" id="284570"/>
    <lineage>
        <taxon>Bacteria</taxon>
        <taxon>Bacillati</taxon>
        <taxon>Actinomycetota</taxon>
        <taxon>Actinomycetes</taxon>
        <taxon>Micrococcales</taxon>
        <taxon>Microbacteriaceae</taxon>
        <taxon>Microbacterium</taxon>
    </lineage>
</organism>
<dbReference type="Proteomes" id="UP001244427">
    <property type="component" value="Unassembled WGS sequence"/>
</dbReference>
<proteinExistence type="predicted"/>
<dbReference type="InterPro" id="IPR002881">
    <property type="entry name" value="DUF58"/>
</dbReference>
<accession>A0AAW8F2P4</accession>
<gene>
    <name evidence="4" type="ORF">QFZ53_002932</name>
</gene>
<sequence>MTEASPHGRAGPAFVIAIGAAVVLGAVGLFASRPDIAAMGLPLATWSALMIRQARRRADVVMTFNPMPGGEGEVRTAIEVDSAADAVELVLVQAQRRTRRLIVPASGGSIIARSRVLHSGPILAVQAAARGVSGDGALLFPASRPTVAARSIAPPRQGLDVVPVPRTLTGLHGAHEGRRPGQGGDFRDIHPFAPGDELRRVDWRATARLARRPGDLLVRRTTALSEASVVIAMDTAEDLGTVVASWGTGDFERSGVTSLDRARQAAGAIAAAAIGEGDRVALHVLVYGGRSLRSGGGARHLARLETTIAAIGQAGEDARFRRTPHVAHGSVIYVLSTFFEGAAAQTAMMWRAGGHRVVAVDVLPDLDLARLTKTQLIALRVVLAERENIFGDLRGAGVDVILWSDEAAAELRAAARSRR</sequence>
<feature type="domain" description="DUF58" evidence="3">
    <location>
        <begin position="191"/>
        <end position="367"/>
    </location>
</feature>
<evidence type="ECO:0000313" key="4">
    <source>
        <dbReference type="EMBL" id="MDQ0648736.1"/>
    </source>
</evidence>
<evidence type="ECO:0000256" key="2">
    <source>
        <dbReference type="SAM" id="Phobius"/>
    </source>
</evidence>
<dbReference type="PANTHER" id="PTHR33608">
    <property type="entry name" value="BLL2464 PROTEIN"/>
    <property type="match status" value="1"/>
</dbReference>
<dbReference type="AlphaFoldDB" id="A0AAW8F2P4"/>
<evidence type="ECO:0000313" key="5">
    <source>
        <dbReference type="Proteomes" id="UP001244427"/>
    </source>
</evidence>
<keyword evidence="5" id="KW-1185">Reference proteome</keyword>
<dbReference type="Pfam" id="PF01882">
    <property type="entry name" value="DUF58"/>
    <property type="match status" value="1"/>
</dbReference>